<dbReference type="PIRSF" id="PIRSF018266">
    <property type="entry name" value="FecR"/>
    <property type="match status" value="1"/>
</dbReference>
<dbReference type="InterPro" id="IPR032508">
    <property type="entry name" value="FecR_C"/>
</dbReference>
<feature type="transmembrane region" description="Helical" evidence="1">
    <location>
        <begin position="79"/>
        <end position="97"/>
    </location>
</feature>
<dbReference type="Gene3D" id="2.60.120.1440">
    <property type="match status" value="1"/>
</dbReference>
<evidence type="ECO:0000313" key="4">
    <source>
        <dbReference type="EMBL" id="RZS74741.1"/>
    </source>
</evidence>
<dbReference type="RefSeq" id="WP_158643977.1">
    <property type="nucleotide sequence ID" value="NZ_CP042431.1"/>
</dbReference>
<dbReference type="InterPro" id="IPR006860">
    <property type="entry name" value="FecR"/>
</dbReference>
<evidence type="ECO:0000259" key="2">
    <source>
        <dbReference type="Pfam" id="PF04773"/>
    </source>
</evidence>
<keyword evidence="5" id="KW-1185">Reference proteome</keyword>
<dbReference type="OrthoDB" id="8641865at2"/>
<dbReference type="Pfam" id="PF04773">
    <property type="entry name" value="FecR"/>
    <property type="match status" value="1"/>
</dbReference>
<gene>
    <name evidence="4" type="ORF">EV199_0592</name>
</gene>
<evidence type="ECO:0000313" key="5">
    <source>
        <dbReference type="Proteomes" id="UP000293874"/>
    </source>
</evidence>
<dbReference type="PANTHER" id="PTHR30273:SF2">
    <property type="entry name" value="PROTEIN FECR"/>
    <property type="match status" value="1"/>
</dbReference>
<dbReference type="InterPro" id="IPR012373">
    <property type="entry name" value="Ferrdict_sens_TM"/>
</dbReference>
<sequence>MANNLENLQEISIKILSDIPLTPEEEQEWDNWRMQDHIQRRLESLASDRVKRFSEIEVLPWKEFRKRYRKVYPFHWKKWSTAAAIILFCSFIGWYLLHNWYKQTPTAISEKAIILILPDQSAMELDVRKSFSSFDHGNFSICLDSGQICFRKRKNINADTGTYRVITPAGKTYRISLSDSSLVTLNNKSELTFSPMYDIRNRNVELKGEGFFDVRSNPDLAFQVRVRNTVHEVLGTSFLISGYENDPLITTTLYSGGLRISSGKTQMMLKDSQQVVIDPVKHFIRRVGLPDLGNASAWRGDYFSNRKTKILLTDLFRKIERWYDIKIIYDDNITNESLTIGRISRKMPADSVLNLLKGPGAFDFVKKEDGYHIRYSQQP</sequence>
<dbReference type="Gene3D" id="3.55.50.30">
    <property type="match status" value="1"/>
</dbReference>
<dbReference type="GO" id="GO:0016989">
    <property type="term" value="F:sigma factor antagonist activity"/>
    <property type="evidence" value="ECO:0007669"/>
    <property type="project" value="TreeGrafter"/>
</dbReference>
<feature type="domain" description="FecR protein" evidence="2">
    <location>
        <begin position="164"/>
        <end position="256"/>
    </location>
</feature>
<accession>A0A4Q7MZM4</accession>
<dbReference type="AlphaFoldDB" id="A0A4Q7MZM4"/>
<keyword evidence="1" id="KW-0472">Membrane</keyword>
<keyword evidence="1" id="KW-0812">Transmembrane</keyword>
<dbReference type="Pfam" id="PF16344">
    <property type="entry name" value="FecR_C"/>
    <property type="match status" value="1"/>
</dbReference>
<feature type="domain" description="Protein FecR C-terminal" evidence="3">
    <location>
        <begin position="312"/>
        <end position="370"/>
    </location>
</feature>
<proteinExistence type="predicted"/>
<reference evidence="4 5" key="1">
    <citation type="submission" date="2019-02" db="EMBL/GenBank/DDBJ databases">
        <title>Genomic Encyclopedia of Type Strains, Phase IV (KMG-IV): sequencing the most valuable type-strain genomes for metagenomic binning, comparative biology and taxonomic classification.</title>
        <authorList>
            <person name="Goeker M."/>
        </authorList>
    </citation>
    <scope>NUCLEOTIDE SEQUENCE [LARGE SCALE GENOMIC DNA]</scope>
    <source>
        <strain evidence="4 5">DSM 18116</strain>
    </source>
</reference>
<dbReference type="Proteomes" id="UP000293874">
    <property type="component" value="Unassembled WGS sequence"/>
</dbReference>
<keyword evidence="1" id="KW-1133">Transmembrane helix</keyword>
<dbReference type="PANTHER" id="PTHR30273">
    <property type="entry name" value="PERIPLASMIC SIGNAL SENSOR AND SIGMA FACTOR ACTIVATOR FECR-RELATED"/>
    <property type="match status" value="1"/>
</dbReference>
<name>A0A4Q7MZM4_9BACT</name>
<organism evidence="4 5">
    <name type="scientific">Pseudobacter ginsenosidimutans</name>
    <dbReference type="NCBI Taxonomy" id="661488"/>
    <lineage>
        <taxon>Bacteria</taxon>
        <taxon>Pseudomonadati</taxon>
        <taxon>Bacteroidota</taxon>
        <taxon>Chitinophagia</taxon>
        <taxon>Chitinophagales</taxon>
        <taxon>Chitinophagaceae</taxon>
        <taxon>Pseudobacter</taxon>
    </lineage>
</organism>
<evidence type="ECO:0000259" key="3">
    <source>
        <dbReference type="Pfam" id="PF16344"/>
    </source>
</evidence>
<evidence type="ECO:0000256" key="1">
    <source>
        <dbReference type="SAM" id="Phobius"/>
    </source>
</evidence>
<protein>
    <submittedName>
        <fullName evidence="4">FecR family protein</fullName>
    </submittedName>
</protein>
<comment type="caution">
    <text evidence="4">The sequence shown here is derived from an EMBL/GenBank/DDBJ whole genome shotgun (WGS) entry which is preliminary data.</text>
</comment>
<dbReference type="EMBL" id="SGXA01000001">
    <property type="protein sequence ID" value="RZS74741.1"/>
    <property type="molecule type" value="Genomic_DNA"/>
</dbReference>